<comment type="caution">
    <text evidence="1">The sequence shown here is derived from an EMBL/GenBank/DDBJ whole genome shotgun (WGS) entry which is preliminary data.</text>
</comment>
<evidence type="ECO:0000313" key="1">
    <source>
        <dbReference type="EMBL" id="MPM66100.1"/>
    </source>
</evidence>
<dbReference type="AlphaFoldDB" id="A0A645BKV1"/>
<name>A0A645BKV1_9ZZZZ</name>
<dbReference type="EMBL" id="VSSQ01020888">
    <property type="protein sequence ID" value="MPM66100.1"/>
    <property type="molecule type" value="Genomic_DNA"/>
</dbReference>
<sequence length="81" mass="9133">MTMCIFISHCNRATFVLQSQKEVIFVENLPKYYITLFNAVSKAIDALDASDFSAARAYLVRGQQEAEDEYVTVCEESGLTQ</sequence>
<accession>A0A645BKV1</accession>
<reference evidence="1" key="1">
    <citation type="submission" date="2019-08" db="EMBL/GenBank/DDBJ databases">
        <authorList>
            <person name="Kucharzyk K."/>
            <person name="Murdoch R.W."/>
            <person name="Higgins S."/>
            <person name="Loffler F."/>
        </authorList>
    </citation>
    <scope>NUCLEOTIDE SEQUENCE</scope>
</reference>
<proteinExistence type="predicted"/>
<organism evidence="1">
    <name type="scientific">bioreactor metagenome</name>
    <dbReference type="NCBI Taxonomy" id="1076179"/>
    <lineage>
        <taxon>unclassified sequences</taxon>
        <taxon>metagenomes</taxon>
        <taxon>ecological metagenomes</taxon>
    </lineage>
</organism>
<protein>
    <submittedName>
        <fullName evidence="1">Uncharacterized protein</fullName>
    </submittedName>
</protein>
<gene>
    <name evidence="1" type="ORF">SDC9_113007</name>
</gene>